<name>A0ABR0H6W9_9PEZI</name>
<dbReference type="RefSeq" id="XP_062763762.1">
    <property type="nucleotide sequence ID" value="XM_062906084.1"/>
</dbReference>
<reference evidence="1 2" key="1">
    <citation type="journal article" date="2023" name="bioRxiv">
        <title>High-quality genome assemblies of four members of thePodospora anserinaspecies complex.</title>
        <authorList>
            <person name="Ament-Velasquez S.L."/>
            <person name="Vogan A.A."/>
            <person name="Wallerman O."/>
            <person name="Hartmann F."/>
            <person name="Gautier V."/>
            <person name="Silar P."/>
            <person name="Giraud T."/>
            <person name="Johannesson H."/>
        </authorList>
    </citation>
    <scope>NUCLEOTIDE SEQUENCE [LARGE SCALE GENOMIC DNA]</scope>
    <source>
        <strain evidence="1 2">CBS 411.78</strain>
    </source>
</reference>
<dbReference type="EMBL" id="JAFFHB010000007">
    <property type="protein sequence ID" value="KAK4663796.1"/>
    <property type="molecule type" value="Genomic_DNA"/>
</dbReference>
<gene>
    <name evidence="1" type="ORF">QC763_0079200</name>
</gene>
<comment type="caution">
    <text evidence="1">The sequence shown here is derived from an EMBL/GenBank/DDBJ whole genome shotgun (WGS) entry which is preliminary data.</text>
</comment>
<keyword evidence="2" id="KW-1185">Reference proteome</keyword>
<organism evidence="1 2">
    <name type="scientific">Podospora pseudopauciseta</name>
    <dbReference type="NCBI Taxonomy" id="2093780"/>
    <lineage>
        <taxon>Eukaryota</taxon>
        <taxon>Fungi</taxon>
        <taxon>Dikarya</taxon>
        <taxon>Ascomycota</taxon>
        <taxon>Pezizomycotina</taxon>
        <taxon>Sordariomycetes</taxon>
        <taxon>Sordariomycetidae</taxon>
        <taxon>Sordariales</taxon>
        <taxon>Podosporaceae</taxon>
        <taxon>Podospora</taxon>
    </lineage>
</organism>
<sequence>MNFRATLLYSSMCDMCWCFYETSFVELCGDKLPVTEAVATINHIKRDRPKAEYLQKHWTRTMHNHNMPCDG</sequence>
<evidence type="ECO:0000313" key="1">
    <source>
        <dbReference type="EMBL" id="KAK4663796.1"/>
    </source>
</evidence>
<proteinExistence type="predicted"/>
<protein>
    <submittedName>
        <fullName evidence="1">Uncharacterized protein</fullName>
    </submittedName>
</protein>
<accession>A0ABR0H6W9</accession>
<dbReference type="Proteomes" id="UP001326199">
    <property type="component" value="Unassembled WGS sequence"/>
</dbReference>
<dbReference type="GeneID" id="87926236"/>
<evidence type="ECO:0000313" key="2">
    <source>
        <dbReference type="Proteomes" id="UP001326199"/>
    </source>
</evidence>